<protein>
    <submittedName>
        <fullName evidence="3">Uncharacterized protein LOC107804668</fullName>
    </submittedName>
</protein>
<reference evidence="2" key="1">
    <citation type="journal article" date="2014" name="Nat. Commun.">
        <title>The tobacco genome sequence and its comparison with those of tomato and potato.</title>
        <authorList>
            <person name="Sierro N."/>
            <person name="Battey J.N."/>
            <person name="Ouadi S."/>
            <person name="Bakaher N."/>
            <person name="Bovet L."/>
            <person name="Willig A."/>
            <person name="Goepfert S."/>
            <person name="Peitsch M.C."/>
            <person name="Ivanov N.V."/>
        </authorList>
    </citation>
    <scope>NUCLEOTIDE SEQUENCE [LARGE SCALE GENOMIC DNA]</scope>
</reference>
<evidence type="ECO:0000313" key="3">
    <source>
        <dbReference type="RefSeq" id="XP_016484080.1"/>
    </source>
</evidence>
<proteinExistence type="predicted"/>
<dbReference type="OrthoDB" id="2012063at2759"/>
<dbReference type="Proteomes" id="UP000790787">
    <property type="component" value="Chromosome 3"/>
</dbReference>
<accession>A0A1S4B567</accession>
<dbReference type="STRING" id="4097.A0A1S4B567"/>
<reference evidence="3" key="2">
    <citation type="submission" date="2025-08" db="UniProtKB">
        <authorList>
            <consortium name="RefSeq"/>
        </authorList>
    </citation>
    <scope>IDENTIFICATION</scope>
    <source>
        <tissue evidence="3">Leaf</tissue>
    </source>
</reference>
<evidence type="ECO:0000256" key="1">
    <source>
        <dbReference type="SAM" id="SignalP"/>
    </source>
</evidence>
<feature type="chain" id="PRO_5010259353" evidence="1">
    <location>
        <begin position="27"/>
        <end position="345"/>
    </location>
</feature>
<dbReference type="OMA" id="YAKECFL"/>
<name>A0A1S4B567_TOBAC</name>
<dbReference type="RefSeq" id="XP_016484080.1">
    <property type="nucleotide sequence ID" value="XM_016628594.1"/>
</dbReference>
<dbReference type="PaxDb" id="4097-A0A1S4B567"/>
<dbReference type="KEGG" id="nta:107804668"/>
<organism evidence="2 3">
    <name type="scientific">Nicotiana tabacum</name>
    <name type="common">Common tobacco</name>
    <dbReference type="NCBI Taxonomy" id="4097"/>
    <lineage>
        <taxon>Eukaryota</taxon>
        <taxon>Viridiplantae</taxon>
        <taxon>Streptophyta</taxon>
        <taxon>Embryophyta</taxon>
        <taxon>Tracheophyta</taxon>
        <taxon>Spermatophyta</taxon>
        <taxon>Magnoliopsida</taxon>
        <taxon>eudicotyledons</taxon>
        <taxon>Gunneridae</taxon>
        <taxon>Pentapetalae</taxon>
        <taxon>asterids</taxon>
        <taxon>lamiids</taxon>
        <taxon>Solanales</taxon>
        <taxon>Solanaceae</taxon>
        <taxon>Nicotianoideae</taxon>
        <taxon>Nicotianeae</taxon>
        <taxon>Nicotiana</taxon>
    </lineage>
</organism>
<dbReference type="RefSeq" id="XP_016484080.1">
    <property type="nucleotide sequence ID" value="XM_016628594.2"/>
</dbReference>
<evidence type="ECO:0000313" key="2">
    <source>
        <dbReference type="Proteomes" id="UP000790787"/>
    </source>
</evidence>
<dbReference type="AlphaFoldDB" id="A0A1S4B567"/>
<dbReference type="PANTHER" id="PTHR31656">
    <property type="entry name" value="ROOT CAP DOMAIN-CONTAINING PROTEIN"/>
    <property type="match status" value="1"/>
</dbReference>
<feature type="signal peptide" evidence="1">
    <location>
        <begin position="1"/>
        <end position="26"/>
    </location>
</feature>
<keyword evidence="2" id="KW-1185">Reference proteome</keyword>
<dbReference type="Pfam" id="PF06830">
    <property type="entry name" value="Root_cap"/>
    <property type="match status" value="1"/>
</dbReference>
<gene>
    <name evidence="3" type="primary">LOC107804668</name>
</gene>
<sequence>MKPFFFQFAAILLLLLNTIMMIETQAAYVKPQRVTCYKRYRKCYLKYITCPSECPEIRPKDPYAKECFLDCYSPKCEAVCRKRRPNCDGPGAACYDPRFIGGDGIVFYFHGKKDEHFSLISDVNLQINARFIGLRPAGRTRDFTWIQALGLIFGFHNFTLEATKAENWDQEADHLKFTYDGMSFNVPIGYSSAWNSPDENLELERTSGTNSVRVTIQEIVEISANVVPVTEKDDAIHGYQIPKNDSFAHLEVQFRFFGLSPNVEGILGRTYQPSFKNPAKPGVDMAVVGGDDKYKTSSLLSTDCNSCVFTPGKMFAERDLALMDYGSLDCTGRGIDGGKGIVCKK</sequence>
<keyword evidence="1" id="KW-0732">Signal</keyword>
<dbReference type="InterPro" id="IPR009646">
    <property type="entry name" value="Root_cap"/>
</dbReference>
<dbReference type="GeneID" id="107804668"/>